<gene>
    <name evidence="3" type="ORF">MGAL_10B000205</name>
</gene>
<proteinExistence type="predicted"/>
<keyword evidence="2" id="KW-0732">Signal</keyword>
<dbReference type="EMBL" id="UYJE01009369">
    <property type="protein sequence ID" value="VDI72884.1"/>
    <property type="molecule type" value="Genomic_DNA"/>
</dbReference>
<organism evidence="3 4">
    <name type="scientific">Mytilus galloprovincialis</name>
    <name type="common">Mediterranean mussel</name>
    <dbReference type="NCBI Taxonomy" id="29158"/>
    <lineage>
        <taxon>Eukaryota</taxon>
        <taxon>Metazoa</taxon>
        <taxon>Spiralia</taxon>
        <taxon>Lophotrochozoa</taxon>
        <taxon>Mollusca</taxon>
        <taxon>Bivalvia</taxon>
        <taxon>Autobranchia</taxon>
        <taxon>Pteriomorphia</taxon>
        <taxon>Mytilida</taxon>
        <taxon>Mytiloidea</taxon>
        <taxon>Mytilidae</taxon>
        <taxon>Mytilinae</taxon>
        <taxon>Mytilus</taxon>
    </lineage>
</organism>
<feature type="chain" id="PRO_5032601189" evidence="2">
    <location>
        <begin position="23"/>
        <end position="128"/>
    </location>
</feature>
<dbReference type="Proteomes" id="UP000596742">
    <property type="component" value="Unassembled WGS sequence"/>
</dbReference>
<name>A0A8B6H2L3_MYTGA</name>
<keyword evidence="4" id="KW-1185">Reference proteome</keyword>
<evidence type="ECO:0000256" key="1">
    <source>
        <dbReference type="SAM" id="Coils"/>
    </source>
</evidence>
<protein>
    <submittedName>
        <fullName evidence="3">Uncharacterized protein</fullName>
    </submittedName>
</protein>
<keyword evidence="1" id="KW-0175">Coiled coil</keyword>
<evidence type="ECO:0000313" key="4">
    <source>
        <dbReference type="Proteomes" id="UP000596742"/>
    </source>
</evidence>
<dbReference type="Gene3D" id="1.20.5.190">
    <property type="match status" value="1"/>
</dbReference>
<dbReference type="OrthoDB" id="6051432at2759"/>
<accession>A0A8B6H2L3</accession>
<feature type="coiled-coil region" evidence="1">
    <location>
        <begin position="58"/>
        <end position="106"/>
    </location>
</feature>
<dbReference type="AlphaFoldDB" id="A0A8B6H2L3"/>
<comment type="caution">
    <text evidence="3">The sequence shown here is derived from an EMBL/GenBank/DDBJ whole genome shotgun (WGS) entry which is preliminary data.</text>
</comment>
<sequence>MGVFCKIAVFAVLICLYTVLFAVDCADNSISGNYQETDRTFSKRLLLDDDYHTIINRLNNLTHQVGSLKNEDDALKNEVGSLKNEVGALKNEVEALKKENSFLRNQTVAFLAEKNKFPNWSKPPHLLR</sequence>
<evidence type="ECO:0000256" key="2">
    <source>
        <dbReference type="SAM" id="SignalP"/>
    </source>
</evidence>
<evidence type="ECO:0000313" key="3">
    <source>
        <dbReference type="EMBL" id="VDI72884.1"/>
    </source>
</evidence>
<reference evidence="3" key="1">
    <citation type="submission" date="2018-11" db="EMBL/GenBank/DDBJ databases">
        <authorList>
            <person name="Alioto T."/>
            <person name="Alioto T."/>
        </authorList>
    </citation>
    <scope>NUCLEOTIDE SEQUENCE</scope>
</reference>
<feature type="signal peptide" evidence="2">
    <location>
        <begin position="1"/>
        <end position="22"/>
    </location>
</feature>